<dbReference type="SUPFAM" id="SSF56281">
    <property type="entry name" value="Metallo-hydrolase/oxidoreductase"/>
    <property type="match status" value="1"/>
</dbReference>
<name>A0A4R6PMQ1_9GAMM</name>
<evidence type="ECO:0000313" key="6">
    <source>
        <dbReference type="Proteomes" id="UP000295531"/>
    </source>
</evidence>
<feature type="domain" description="Metallo-beta-lactamase" evidence="4">
    <location>
        <begin position="43"/>
        <end position="217"/>
    </location>
</feature>
<dbReference type="Pfam" id="PF00753">
    <property type="entry name" value="Lactamase_B"/>
    <property type="match status" value="1"/>
</dbReference>
<dbReference type="AlphaFoldDB" id="A0A4R6PMQ1"/>
<comment type="caution">
    <text evidence="5">The sequence shown here is derived from an EMBL/GenBank/DDBJ whole genome shotgun (WGS) entry which is preliminary data.</text>
</comment>
<reference evidence="5 6" key="1">
    <citation type="submission" date="2019-03" db="EMBL/GenBank/DDBJ databases">
        <title>Freshwater and sediment microbial communities from various areas in North America, analyzing microbe dynamics in response to fracking.</title>
        <authorList>
            <person name="Lamendella R."/>
        </authorList>
    </citation>
    <scope>NUCLEOTIDE SEQUENCE [LARGE SCALE GENOMIC DNA]</scope>
    <source>
        <strain evidence="5 6">18_TX</strain>
    </source>
</reference>
<keyword evidence="3" id="KW-0732">Signal</keyword>
<feature type="coiled-coil region" evidence="2">
    <location>
        <begin position="226"/>
        <end position="253"/>
    </location>
</feature>
<dbReference type="RefSeq" id="WP_133538846.1">
    <property type="nucleotide sequence ID" value="NZ_SNXI01000003.1"/>
</dbReference>
<gene>
    <name evidence="5" type="ORF">DEU29_10318</name>
</gene>
<dbReference type="InterPro" id="IPR001279">
    <property type="entry name" value="Metallo-B-lactamas"/>
</dbReference>
<dbReference type="Gene3D" id="3.60.15.10">
    <property type="entry name" value="Ribonuclease Z/Hydroxyacylglutathione hydrolase-like"/>
    <property type="match status" value="1"/>
</dbReference>
<dbReference type="InterPro" id="IPR050855">
    <property type="entry name" value="NDM-1-like"/>
</dbReference>
<evidence type="ECO:0000256" key="2">
    <source>
        <dbReference type="SAM" id="Coils"/>
    </source>
</evidence>
<keyword evidence="2" id="KW-0175">Coiled coil</keyword>
<organism evidence="5 6">
    <name type="scientific">Idiomarina aquatica</name>
    <dbReference type="NCBI Taxonomy" id="1327752"/>
    <lineage>
        <taxon>Bacteria</taxon>
        <taxon>Pseudomonadati</taxon>
        <taxon>Pseudomonadota</taxon>
        <taxon>Gammaproteobacteria</taxon>
        <taxon>Alteromonadales</taxon>
        <taxon>Idiomarinaceae</taxon>
        <taxon>Idiomarina</taxon>
    </lineage>
</organism>
<dbReference type="SMART" id="SM00849">
    <property type="entry name" value="Lactamase_B"/>
    <property type="match status" value="1"/>
</dbReference>
<accession>A0A4R6PMQ1</accession>
<evidence type="ECO:0000313" key="5">
    <source>
        <dbReference type="EMBL" id="TDP39123.1"/>
    </source>
</evidence>
<proteinExistence type="inferred from homology"/>
<feature type="signal peptide" evidence="3">
    <location>
        <begin position="1"/>
        <end position="18"/>
    </location>
</feature>
<dbReference type="CDD" id="cd16282">
    <property type="entry name" value="metallo-hydrolase-like_MBL-fold"/>
    <property type="match status" value="1"/>
</dbReference>
<dbReference type="InterPro" id="IPR036866">
    <property type="entry name" value="RibonucZ/Hydroxyglut_hydro"/>
</dbReference>
<dbReference type="GO" id="GO:0017001">
    <property type="term" value="P:antibiotic catabolic process"/>
    <property type="evidence" value="ECO:0007669"/>
    <property type="project" value="UniProtKB-ARBA"/>
</dbReference>
<dbReference type="PANTHER" id="PTHR42951">
    <property type="entry name" value="METALLO-BETA-LACTAMASE DOMAIN-CONTAINING"/>
    <property type="match status" value="1"/>
</dbReference>
<sequence length="280" mass="31097">MKKLLLATAVAVSFSSFAQDRFADVQINAEEVGTNVHMLTGAGGNMALMPGPDGVLLIDDQYTQLADKIGSKVNELTGEDVRYVINTHFHGDHVGSNMWLRQNHDATILAHDNVRERLSSDSDFDTAGLPQLTFDSTVTLHINGDTVHVFYLPNGHTDGDVAVWFEEANVLHPGDLFFNERFPFIDLGSGGDVDGYIENVETLISKINDDTVIIPGHGPKATRADYQRFVNMIKETKAEVDAMRNQGMALEDALGNGLSEKWSPWAWNFITEERWIKTLY</sequence>
<dbReference type="Proteomes" id="UP000295531">
    <property type="component" value="Unassembled WGS sequence"/>
</dbReference>
<feature type="chain" id="PRO_5020840441" evidence="3">
    <location>
        <begin position="19"/>
        <end position="280"/>
    </location>
</feature>
<protein>
    <submittedName>
        <fullName evidence="5">Glyoxylase-like metal-dependent hydrolase (Beta-lactamase superfamily II)</fullName>
    </submittedName>
</protein>
<keyword evidence="5" id="KW-0378">Hydrolase</keyword>
<keyword evidence="6" id="KW-1185">Reference proteome</keyword>
<evidence type="ECO:0000256" key="1">
    <source>
        <dbReference type="ARBA" id="ARBA00005250"/>
    </source>
</evidence>
<dbReference type="EMBL" id="SNXI01000003">
    <property type="protein sequence ID" value="TDP39123.1"/>
    <property type="molecule type" value="Genomic_DNA"/>
</dbReference>
<dbReference type="GO" id="GO:0016787">
    <property type="term" value="F:hydrolase activity"/>
    <property type="evidence" value="ECO:0007669"/>
    <property type="project" value="UniProtKB-KW"/>
</dbReference>
<evidence type="ECO:0000259" key="4">
    <source>
        <dbReference type="SMART" id="SM00849"/>
    </source>
</evidence>
<dbReference type="PANTHER" id="PTHR42951:SF4">
    <property type="entry name" value="ACYL-COENZYME A THIOESTERASE MBLAC2"/>
    <property type="match status" value="1"/>
</dbReference>
<comment type="similarity">
    <text evidence="1">Belongs to the metallo-beta-lactamase superfamily. Class-B beta-lactamase family.</text>
</comment>
<dbReference type="OrthoDB" id="9769598at2"/>
<evidence type="ECO:0000256" key="3">
    <source>
        <dbReference type="SAM" id="SignalP"/>
    </source>
</evidence>